<keyword evidence="10" id="KW-1185">Reference proteome</keyword>
<accession>A0A174FB30</accession>
<dbReference type="InterPro" id="IPR051819">
    <property type="entry name" value="PTS_sugar-specific_EIIB"/>
</dbReference>
<gene>
    <name evidence="9" type="ORF">CP373A1_04880</name>
</gene>
<dbReference type="AlphaFoldDB" id="A0A174FB30"/>
<dbReference type="InterPro" id="IPR003501">
    <property type="entry name" value="PTS_EIIB_2/3"/>
</dbReference>
<evidence type="ECO:0000313" key="9">
    <source>
        <dbReference type="EMBL" id="OBY11724.1"/>
    </source>
</evidence>
<feature type="domain" description="PTS EIIB type-3" evidence="8">
    <location>
        <begin position="1"/>
        <end position="103"/>
    </location>
</feature>
<dbReference type="InterPro" id="IPR013012">
    <property type="entry name" value="PTS_EIIB_3"/>
</dbReference>
<dbReference type="PANTHER" id="PTHR34581:SF2">
    <property type="entry name" value="PTS SYSTEM N,N'-DIACETYLCHITOBIOSE-SPECIFIC EIIB COMPONENT"/>
    <property type="match status" value="1"/>
</dbReference>
<keyword evidence="1" id="KW-0813">Transport</keyword>
<evidence type="ECO:0000256" key="1">
    <source>
        <dbReference type="ARBA" id="ARBA00022448"/>
    </source>
</evidence>
<keyword evidence="2" id="KW-0597">Phosphoprotein</keyword>
<name>A0A174FB30_9CLOT</name>
<protein>
    <submittedName>
        <fullName evidence="9">PTS sugar transporter subunit IIB</fullName>
    </submittedName>
</protein>
<dbReference type="InterPro" id="IPR036095">
    <property type="entry name" value="PTS_EIIB-like_sf"/>
</dbReference>
<evidence type="ECO:0000256" key="2">
    <source>
        <dbReference type="ARBA" id="ARBA00022553"/>
    </source>
</evidence>
<dbReference type="OrthoDB" id="9808134at2"/>
<dbReference type="GO" id="GO:0016301">
    <property type="term" value="F:kinase activity"/>
    <property type="evidence" value="ECO:0007669"/>
    <property type="project" value="UniProtKB-KW"/>
</dbReference>
<dbReference type="Proteomes" id="UP000092714">
    <property type="component" value="Unassembled WGS sequence"/>
</dbReference>
<organism evidence="9 10">
    <name type="scientific">Clostridium paraputrificum</name>
    <dbReference type="NCBI Taxonomy" id="29363"/>
    <lineage>
        <taxon>Bacteria</taxon>
        <taxon>Bacillati</taxon>
        <taxon>Bacillota</taxon>
        <taxon>Clostridia</taxon>
        <taxon>Eubacteriales</taxon>
        <taxon>Clostridiaceae</taxon>
        <taxon>Clostridium</taxon>
    </lineage>
</organism>
<evidence type="ECO:0000313" key="10">
    <source>
        <dbReference type="Proteomes" id="UP000092714"/>
    </source>
</evidence>
<dbReference type="Pfam" id="PF02302">
    <property type="entry name" value="PTS_IIB"/>
    <property type="match status" value="1"/>
</dbReference>
<evidence type="ECO:0000256" key="5">
    <source>
        <dbReference type="ARBA" id="ARBA00022683"/>
    </source>
</evidence>
<dbReference type="Gene3D" id="3.40.50.2300">
    <property type="match status" value="1"/>
</dbReference>
<keyword evidence="6" id="KW-0418">Kinase</keyword>
<feature type="modified residue" description="Phosphocysteine; by EIIA" evidence="7">
    <location>
        <position position="7"/>
    </location>
</feature>
<evidence type="ECO:0000256" key="4">
    <source>
        <dbReference type="ARBA" id="ARBA00022679"/>
    </source>
</evidence>
<dbReference type="GO" id="GO:0008982">
    <property type="term" value="F:protein-N(PI)-phosphohistidine-sugar phosphotransferase activity"/>
    <property type="evidence" value="ECO:0007669"/>
    <property type="project" value="InterPro"/>
</dbReference>
<dbReference type="PANTHER" id="PTHR34581">
    <property type="entry name" value="PTS SYSTEM N,N'-DIACETYLCHITOBIOSE-SPECIFIC EIIB COMPONENT"/>
    <property type="match status" value="1"/>
</dbReference>
<comment type="caution">
    <text evidence="9">The sequence shown here is derived from an EMBL/GenBank/DDBJ whole genome shotgun (WGS) entry which is preliminary data.</text>
</comment>
<keyword evidence="4" id="KW-0808">Transferase</keyword>
<sequence length="103" mass="11462">MKVLMVCSGGFSSTIVVNAIKKEADKQGLPIEIIACGTPEFTLNVEQFQPQVVIVAPQVKHRYAYFKEEGDKINLPVEQIPLNAYTPLGAPKIINEIIKKYMD</sequence>
<evidence type="ECO:0000256" key="3">
    <source>
        <dbReference type="ARBA" id="ARBA00022597"/>
    </source>
</evidence>
<evidence type="ECO:0000256" key="7">
    <source>
        <dbReference type="PROSITE-ProRule" id="PRU00423"/>
    </source>
</evidence>
<dbReference type="EMBL" id="MAPZ01000011">
    <property type="protein sequence ID" value="OBY11724.1"/>
    <property type="molecule type" value="Genomic_DNA"/>
</dbReference>
<keyword evidence="5" id="KW-0598">Phosphotransferase system</keyword>
<reference evidence="9 10" key="1">
    <citation type="submission" date="2016-06" db="EMBL/GenBank/DDBJ databases">
        <authorList>
            <person name="Kjaerup R.B."/>
            <person name="Dalgaard T.S."/>
            <person name="Juul-Madsen H.R."/>
        </authorList>
    </citation>
    <scope>NUCLEOTIDE SEQUENCE [LARGE SCALE GENOMIC DNA]</scope>
    <source>
        <strain evidence="9 10">373-A1</strain>
    </source>
</reference>
<proteinExistence type="predicted"/>
<evidence type="ECO:0000259" key="8">
    <source>
        <dbReference type="PROSITE" id="PS51100"/>
    </source>
</evidence>
<dbReference type="RefSeq" id="WP_049180010.1">
    <property type="nucleotide sequence ID" value="NZ_CABJAZ010000007.1"/>
</dbReference>
<dbReference type="PROSITE" id="PS51100">
    <property type="entry name" value="PTS_EIIB_TYPE_3"/>
    <property type="match status" value="1"/>
</dbReference>
<evidence type="ECO:0000256" key="6">
    <source>
        <dbReference type="ARBA" id="ARBA00022777"/>
    </source>
</evidence>
<dbReference type="GO" id="GO:0009401">
    <property type="term" value="P:phosphoenolpyruvate-dependent sugar phosphotransferase system"/>
    <property type="evidence" value="ECO:0007669"/>
    <property type="project" value="UniProtKB-KW"/>
</dbReference>
<dbReference type="SUPFAM" id="SSF52794">
    <property type="entry name" value="PTS system IIB component-like"/>
    <property type="match status" value="1"/>
</dbReference>
<keyword evidence="3 9" id="KW-0762">Sugar transport</keyword>